<comment type="caution">
    <text evidence="1">The sequence shown here is derived from an EMBL/GenBank/DDBJ whole genome shotgun (WGS) entry which is preliminary data.</text>
</comment>
<dbReference type="Gene3D" id="1.25.40.20">
    <property type="entry name" value="Ankyrin repeat-containing domain"/>
    <property type="match status" value="1"/>
</dbReference>
<gene>
    <name evidence="1" type="ORF">JKP88DRAFT_349039</name>
</gene>
<reference evidence="1" key="1">
    <citation type="submission" date="2021-02" db="EMBL/GenBank/DDBJ databases">
        <title>First Annotated Genome of the Yellow-green Alga Tribonema minus.</title>
        <authorList>
            <person name="Mahan K.M."/>
        </authorList>
    </citation>
    <scope>NUCLEOTIDE SEQUENCE</scope>
    <source>
        <strain evidence="1">UTEX B ZZ1240</strain>
    </source>
</reference>
<dbReference type="InterPro" id="IPR052050">
    <property type="entry name" value="SecEffector_AnkRepeat"/>
</dbReference>
<keyword evidence="2" id="KW-1185">Reference proteome</keyword>
<dbReference type="InterPro" id="IPR036770">
    <property type="entry name" value="Ankyrin_rpt-contain_sf"/>
</dbReference>
<dbReference type="SUPFAM" id="SSF48403">
    <property type="entry name" value="Ankyrin repeat"/>
    <property type="match status" value="1"/>
</dbReference>
<evidence type="ECO:0000313" key="2">
    <source>
        <dbReference type="Proteomes" id="UP000664859"/>
    </source>
</evidence>
<sequence>MTPQRYAQREAALEFVLRLVPGQWLYAAAVCRQWRNLYSEVFSDTCTYYTSAASSSQCLQYAFESGLKLAERDFHRAAGSHGSIDTIQLARSLGMRWSPDLCTGAARTGRVELLRWLRAQGCPWNESMACPWTESVAGAADALTQELRRELDFYISTGPAGAGAGPVPGAVPAAVLPLYAAGARLLHARPEIRAVNGSSVKRAWGYSVAMVAAARGDIAVLQWVWTTSPWTANSYYICNAAARHGQLAALQWMLRRGCLWDVFKGDLVTEAARNGHLNMLKWLRAMGFKFGARTVQLAVRGGHFETVKWLHKEGAEVNAPALRAHAAAGGSVPLLRFLDEAAAADAEAQAVAAAQLAAAVDDGADSDDDDGSGKAAAVAAALEAAQAAAAAAVASSAQLNDMLLQACIHGRTNAAAWLRARGAQWPERLWTVDTYGADYRCFRLQTLKWAIAEGCPWGPWPAGLCQSLRKRRGGGRGEGACGAAAVAVASA</sequence>
<protein>
    <submittedName>
        <fullName evidence="1">Uncharacterized protein</fullName>
    </submittedName>
</protein>
<dbReference type="Proteomes" id="UP000664859">
    <property type="component" value="Unassembled WGS sequence"/>
</dbReference>
<dbReference type="PANTHER" id="PTHR46586:SF3">
    <property type="entry name" value="ANKYRIN REPEAT-CONTAINING PROTEIN"/>
    <property type="match status" value="1"/>
</dbReference>
<evidence type="ECO:0000313" key="1">
    <source>
        <dbReference type="EMBL" id="KAG5182158.1"/>
    </source>
</evidence>
<organism evidence="1 2">
    <name type="scientific">Tribonema minus</name>
    <dbReference type="NCBI Taxonomy" id="303371"/>
    <lineage>
        <taxon>Eukaryota</taxon>
        <taxon>Sar</taxon>
        <taxon>Stramenopiles</taxon>
        <taxon>Ochrophyta</taxon>
        <taxon>PX clade</taxon>
        <taxon>Xanthophyceae</taxon>
        <taxon>Tribonematales</taxon>
        <taxon>Tribonemataceae</taxon>
        <taxon>Tribonema</taxon>
    </lineage>
</organism>
<dbReference type="AlphaFoldDB" id="A0A835YWU0"/>
<dbReference type="PANTHER" id="PTHR46586">
    <property type="entry name" value="ANKYRIN REPEAT-CONTAINING PROTEIN"/>
    <property type="match status" value="1"/>
</dbReference>
<dbReference type="EMBL" id="JAFCMP010000268">
    <property type="protein sequence ID" value="KAG5182158.1"/>
    <property type="molecule type" value="Genomic_DNA"/>
</dbReference>
<accession>A0A835YWU0</accession>
<name>A0A835YWU0_9STRA</name>
<proteinExistence type="predicted"/>